<dbReference type="EMBL" id="MU155504">
    <property type="protein sequence ID" value="KAF9472731.1"/>
    <property type="molecule type" value="Genomic_DNA"/>
</dbReference>
<dbReference type="Proteomes" id="UP000807469">
    <property type="component" value="Unassembled WGS sequence"/>
</dbReference>
<keyword evidence="4" id="KW-1185">Reference proteome</keyword>
<dbReference type="AlphaFoldDB" id="A0A9P6CMV4"/>
<proteinExistence type="predicted"/>
<dbReference type="Gene3D" id="1.20.58.130">
    <property type="match status" value="1"/>
</dbReference>
<feature type="region of interest" description="Disordered" evidence="2">
    <location>
        <begin position="44"/>
        <end position="63"/>
    </location>
</feature>
<evidence type="ECO:0000313" key="3">
    <source>
        <dbReference type="EMBL" id="KAF9472731.1"/>
    </source>
</evidence>
<sequence>MSVTPSEPVLHLRAPTPSTMPAHTTEALTTTVEAQTIHVRPARVHATRHREATSQTKGPQARVKERVRTLPLRVYEIPMKRETARQRRLEYWQRKESDDSEGRGRSCGVNTEANTTVADGLIMRRLHMPFEIQTYGGSQWVQRAIEQLEGRREAVELTLQKLDERIEEETKGIKDHVEEIEAMKKEIEEDRKEIRDMRKEIDDMFKALRKDLASLQL</sequence>
<accession>A0A9P6CMV4</accession>
<keyword evidence="1" id="KW-0175">Coiled coil</keyword>
<feature type="region of interest" description="Disordered" evidence="2">
    <location>
        <begin position="1"/>
        <end position="22"/>
    </location>
</feature>
<evidence type="ECO:0000256" key="2">
    <source>
        <dbReference type="SAM" id="MobiDB-lite"/>
    </source>
</evidence>
<reference evidence="3" key="1">
    <citation type="submission" date="2020-11" db="EMBL/GenBank/DDBJ databases">
        <authorList>
            <consortium name="DOE Joint Genome Institute"/>
            <person name="Ahrendt S."/>
            <person name="Riley R."/>
            <person name="Andreopoulos W."/>
            <person name="Labutti K."/>
            <person name="Pangilinan J."/>
            <person name="Ruiz-Duenas F.J."/>
            <person name="Barrasa J.M."/>
            <person name="Sanchez-Garcia M."/>
            <person name="Camarero S."/>
            <person name="Miyauchi S."/>
            <person name="Serrano A."/>
            <person name="Linde D."/>
            <person name="Babiker R."/>
            <person name="Drula E."/>
            <person name="Ayuso-Fernandez I."/>
            <person name="Pacheco R."/>
            <person name="Padilla G."/>
            <person name="Ferreira P."/>
            <person name="Barriuso J."/>
            <person name="Kellner H."/>
            <person name="Castanera R."/>
            <person name="Alfaro M."/>
            <person name="Ramirez L."/>
            <person name="Pisabarro A.G."/>
            <person name="Kuo A."/>
            <person name="Tritt A."/>
            <person name="Lipzen A."/>
            <person name="He G."/>
            <person name="Yan M."/>
            <person name="Ng V."/>
            <person name="Cullen D."/>
            <person name="Martin F."/>
            <person name="Rosso M.-N."/>
            <person name="Henrissat B."/>
            <person name="Hibbett D."/>
            <person name="Martinez A.T."/>
            <person name="Grigoriev I.V."/>
        </authorList>
    </citation>
    <scope>NUCLEOTIDE SEQUENCE</scope>
    <source>
        <strain evidence="3">CIRM-BRFM 674</strain>
    </source>
</reference>
<evidence type="ECO:0000313" key="4">
    <source>
        <dbReference type="Proteomes" id="UP000807469"/>
    </source>
</evidence>
<name>A0A9P6CMV4_9AGAR</name>
<organism evidence="3 4">
    <name type="scientific">Pholiota conissans</name>
    <dbReference type="NCBI Taxonomy" id="109636"/>
    <lineage>
        <taxon>Eukaryota</taxon>
        <taxon>Fungi</taxon>
        <taxon>Dikarya</taxon>
        <taxon>Basidiomycota</taxon>
        <taxon>Agaricomycotina</taxon>
        <taxon>Agaricomycetes</taxon>
        <taxon>Agaricomycetidae</taxon>
        <taxon>Agaricales</taxon>
        <taxon>Agaricineae</taxon>
        <taxon>Strophariaceae</taxon>
        <taxon>Pholiota</taxon>
    </lineage>
</organism>
<feature type="coiled-coil region" evidence="1">
    <location>
        <begin position="145"/>
        <end position="207"/>
    </location>
</feature>
<comment type="caution">
    <text evidence="3">The sequence shown here is derived from an EMBL/GenBank/DDBJ whole genome shotgun (WGS) entry which is preliminary data.</text>
</comment>
<evidence type="ECO:0000256" key="1">
    <source>
        <dbReference type="SAM" id="Coils"/>
    </source>
</evidence>
<protein>
    <submittedName>
        <fullName evidence="3">Uncharacterized protein</fullName>
    </submittedName>
</protein>
<gene>
    <name evidence="3" type="ORF">BDN70DRAFT_886641</name>
</gene>